<feature type="domain" description="DUF4334" evidence="2">
    <location>
        <begin position="124"/>
        <end position="179"/>
    </location>
</feature>
<evidence type="ECO:0000313" key="3">
    <source>
        <dbReference type="EMBL" id="MBI9113758.1"/>
    </source>
</evidence>
<gene>
    <name evidence="3" type="ORF">JAV76_01865</name>
</gene>
<dbReference type="Pfam" id="PF14232">
    <property type="entry name" value="DUF4334"/>
    <property type="match status" value="1"/>
</dbReference>
<organism evidence="3 4">
    <name type="scientific">Sanguibacter suaedae</name>
    <dbReference type="NCBI Taxonomy" id="2795737"/>
    <lineage>
        <taxon>Bacteria</taxon>
        <taxon>Bacillati</taxon>
        <taxon>Actinomycetota</taxon>
        <taxon>Actinomycetes</taxon>
        <taxon>Micrococcales</taxon>
        <taxon>Sanguibacteraceae</taxon>
        <taxon>Sanguibacter</taxon>
    </lineage>
</organism>
<dbReference type="Gene3D" id="2.40.128.580">
    <property type="entry name" value="GXWXG domain"/>
    <property type="match status" value="1"/>
</dbReference>
<protein>
    <submittedName>
        <fullName evidence="3">DUF4334 domain-containing protein</fullName>
    </submittedName>
</protein>
<reference evidence="3" key="1">
    <citation type="submission" date="2020-12" db="EMBL/GenBank/DDBJ databases">
        <title>Sanguibacter suaedae sp. nov., isolated from Suaeda aralocaspica.</title>
        <authorList>
            <person name="Ma Q."/>
        </authorList>
    </citation>
    <scope>NUCLEOTIDE SEQUENCE</scope>
    <source>
        <strain evidence="3">YZGR15</strain>
    </source>
</reference>
<comment type="caution">
    <text evidence="3">The sequence shown here is derived from an EMBL/GenBank/DDBJ whole genome shotgun (WGS) entry which is preliminary data.</text>
</comment>
<dbReference type="InterPro" id="IPR025568">
    <property type="entry name" value="DUF4334"/>
</dbReference>
<evidence type="ECO:0000259" key="1">
    <source>
        <dbReference type="Pfam" id="PF14231"/>
    </source>
</evidence>
<sequence>MVTDAPARLRVLEAGTTPDAALAFFDTLPPVAVDDLIGAWRGSGVPTGHPFDGALERLGWHGKRFEDAERAHPLVFRGRGDRLVRIDPRLLPLGAALRMAPLLRTRAAGVVFAAVRPLLTTTHPQARVRAVEHRGVVTAAMVYDRQPIIDAFRRVDAHTLLGVMDLRGMGEPYVFVLRRQRSRDDLGAQ</sequence>
<accession>A0A934M8N0</accession>
<dbReference type="AlphaFoldDB" id="A0A934M8N0"/>
<dbReference type="InterPro" id="IPR025951">
    <property type="entry name" value="GXWXG_dom"/>
</dbReference>
<proteinExistence type="predicted"/>
<name>A0A934M8N0_9MICO</name>
<evidence type="ECO:0000259" key="2">
    <source>
        <dbReference type="Pfam" id="PF14232"/>
    </source>
</evidence>
<keyword evidence="4" id="KW-1185">Reference proteome</keyword>
<dbReference type="Pfam" id="PF14231">
    <property type="entry name" value="GXWXG"/>
    <property type="match status" value="1"/>
</dbReference>
<evidence type="ECO:0000313" key="4">
    <source>
        <dbReference type="Proteomes" id="UP000602087"/>
    </source>
</evidence>
<feature type="domain" description="GXWXG" evidence="1">
    <location>
        <begin position="23"/>
        <end position="78"/>
    </location>
</feature>
<dbReference type="Proteomes" id="UP000602087">
    <property type="component" value="Unassembled WGS sequence"/>
</dbReference>
<dbReference type="EMBL" id="JAEINH010000001">
    <property type="protein sequence ID" value="MBI9113758.1"/>
    <property type="molecule type" value="Genomic_DNA"/>
</dbReference>